<dbReference type="Gene3D" id="2.130.10.30">
    <property type="entry name" value="Regulator of chromosome condensation 1/beta-lactamase-inhibitor protein II"/>
    <property type="match status" value="1"/>
</dbReference>
<dbReference type="Pfam" id="PF13540">
    <property type="entry name" value="RCC1_2"/>
    <property type="match status" value="3"/>
</dbReference>
<dbReference type="EMBL" id="BARW01028563">
    <property type="protein sequence ID" value="GAJ14197.1"/>
    <property type="molecule type" value="Genomic_DNA"/>
</dbReference>
<comment type="caution">
    <text evidence="1">The sequence shown here is derived from an EMBL/GenBank/DDBJ whole genome shotgun (WGS) entry which is preliminary data.</text>
</comment>
<evidence type="ECO:0000313" key="1">
    <source>
        <dbReference type="EMBL" id="GAJ14197.1"/>
    </source>
</evidence>
<proteinExistence type="predicted"/>
<dbReference type="PANTHER" id="PTHR45982">
    <property type="entry name" value="REGULATOR OF CHROMOSOME CONDENSATION"/>
    <property type="match status" value="1"/>
</dbReference>
<dbReference type="AlphaFoldDB" id="X1VB58"/>
<sequence length="254" mass="27160">GRLNAEPNWADPNIAILTITNDSNNSGAPQTLKGGTFELYWDDKDGNRAEVSDFSVDGWEPSSILDYNDTVTATFTQLTDAAVYTLVYKGDICENPDDLDTDDPNAIAIAVFRPGYAIITWGRDDYGQITDAPDENDFVAIAAGKRHCLALKSDGSLVAWGYNTHGECNVPDGTDFTAITAGIYHSIALKSDGSIVVWGDDSLWQITDKPSGNDFVAIATGDSHSLALKTNGTIVGWGGWNDFGECDAPAPDPG</sequence>
<name>X1VB58_9ZZZZ</name>
<dbReference type="InterPro" id="IPR009091">
    <property type="entry name" value="RCC1/BLIP-II"/>
</dbReference>
<dbReference type="PROSITE" id="PS50012">
    <property type="entry name" value="RCC1_3"/>
    <property type="match status" value="3"/>
</dbReference>
<feature type="non-terminal residue" evidence="1">
    <location>
        <position position="1"/>
    </location>
</feature>
<dbReference type="InterPro" id="IPR000408">
    <property type="entry name" value="Reg_chr_condens"/>
</dbReference>
<dbReference type="PANTHER" id="PTHR45982:SF1">
    <property type="entry name" value="REGULATOR OF CHROMOSOME CONDENSATION"/>
    <property type="match status" value="1"/>
</dbReference>
<reference evidence="1" key="1">
    <citation type="journal article" date="2014" name="Front. Microbiol.">
        <title>High frequency of phylogenetically diverse reductive dehalogenase-homologous genes in deep subseafloor sedimentary metagenomes.</title>
        <authorList>
            <person name="Kawai M."/>
            <person name="Futagami T."/>
            <person name="Toyoda A."/>
            <person name="Takaki Y."/>
            <person name="Nishi S."/>
            <person name="Hori S."/>
            <person name="Arai W."/>
            <person name="Tsubouchi T."/>
            <person name="Morono Y."/>
            <person name="Uchiyama I."/>
            <person name="Ito T."/>
            <person name="Fujiyama A."/>
            <person name="Inagaki F."/>
            <person name="Takami H."/>
        </authorList>
    </citation>
    <scope>NUCLEOTIDE SEQUENCE</scope>
    <source>
        <strain evidence="1">Expedition CK06-06</strain>
    </source>
</reference>
<dbReference type="InterPro" id="IPR051553">
    <property type="entry name" value="Ran_GTPase-activating"/>
</dbReference>
<gene>
    <name evidence="1" type="ORF">S12H4_46087</name>
</gene>
<dbReference type="GO" id="GO:0005085">
    <property type="term" value="F:guanyl-nucleotide exchange factor activity"/>
    <property type="evidence" value="ECO:0007669"/>
    <property type="project" value="TreeGrafter"/>
</dbReference>
<organism evidence="1">
    <name type="scientific">marine sediment metagenome</name>
    <dbReference type="NCBI Taxonomy" id="412755"/>
    <lineage>
        <taxon>unclassified sequences</taxon>
        <taxon>metagenomes</taxon>
        <taxon>ecological metagenomes</taxon>
    </lineage>
</organism>
<dbReference type="GO" id="GO:0005737">
    <property type="term" value="C:cytoplasm"/>
    <property type="evidence" value="ECO:0007669"/>
    <property type="project" value="TreeGrafter"/>
</dbReference>
<feature type="non-terminal residue" evidence="1">
    <location>
        <position position="254"/>
    </location>
</feature>
<accession>X1VB58</accession>
<dbReference type="SUPFAM" id="SSF50985">
    <property type="entry name" value="RCC1/BLIP-II"/>
    <property type="match status" value="1"/>
</dbReference>
<protein>
    <submittedName>
        <fullName evidence="1">Uncharacterized protein</fullName>
    </submittedName>
</protein>
<dbReference type="PROSITE" id="PS00626">
    <property type="entry name" value="RCC1_2"/>
    <property type="match status" value="2"/>
</dbReference>